<dbReference type="Pfam" id="PF01547">
    <property type="entry name" value="SBP_bac_1"/>
    <property type="match status" value="1"/>
</dbReference>
<reference evidence="10" key="1">
    <citation type="journal article" date="2019" name="Int. J. Syst. Evol. Microbiol.">
        <title>The Global Catalogue of Microorganisms (GCM) 10K type strain sequencing project: providing services to taxonomists for standard genome sequencing and annotation.</title>
        <authorList>
            <consortium name="The Broad Institute Genomics Platform"/>
            <consortium name="The Broad Institute Genome Sequencing Center for Infectious Disease"/>
            <person name="Wu L."/>
            <person name="Ma J."/>
        </authorList>
    </citation>
    <scope>NUCLEOTIDE SEQUENCE [LARGE SCALE GENOMIC DNA]</scope>
    <source>
        <strain evidence="10">JCM 9651</strain>
    </source>
</reference>
<dbReference type="PROSITE" id="PS00186">
    <property type="entry name" value="IPNS_2"/>
    <property type="match status" value="1"/>
</dbReference>
<keyword evidence="6" id="KW-0560">Oxidoreductase</keyword>
<dbReference type="EMBL" id="BAAAYL010000001">
    <property type="protein sequence ID" value="GAA3378643.1"/>
    <property type="molecule type" value="Genomic_DNA"/>
</dbReference>
<evidence type="ECO:0000256" key="7">
    <source>
        <dbReference type="ARBA" id="ARBA00023004"/>
    </source>
</evidence>
<proteinExistence type="inferred from homology"/>
<evidence type="ECO:0000256" key="1">
    <source>
        <dbReference type="ARBA" id="ARBA00004196"/>
    </source>
</evidence>
<comment type="subcellular location">
    <subcellularLocation>
        <location evidence="1">Cell envelope</location>
    </subcellularLocation>
</comment>
<dbReference type="Proteomes" id="UP001499990">
    <property type="component" value="Unassembled WGS sequence"/>
</dbReference>
<comment type="caution">
    <text evidence="9">The sequence shown here is derived from an EMBL/GenBank/DDBJ whole genome shotgun (WGS) entry which is preliminary data.</text>
</comment>
<protein>
    <submittedName>
        <fullName evidence="9">Sugar ABC transporter substrate-binding protein</fullName>
    </submittedName>
</protein>
<accession>A0ABP6SKP7</accession>
<keyword evidence="10" id="KW-1185">Reference proteome</keyword>
<keyword evidence="5 8" id="KW-0732">Signal</keyword>
<feature type="chain" id="PRO_5046217395" evidence="8">
    <location>
        <begin position="29"/>
        <end position="423"/>
    </location>
</feature>
<dbReference type="PANTHER" id="PTHR43649:SF31">
    <property type="entry name" value="SN-GLYCEROL-3-PHOSPHATE-BINDING PERIPLASMIC PROTEIN UGPB"/>
    <property type="match status" value="1"/>
</dbReference>
<dbReference type="InterPro" id="IPR050490">
    <property type="entry name" value="Bact_solute-bd_prot1"/>
</dbReference>
<dbReference type="PANTHER" id="PTHR43649">
    <property type="entry name" value="ARABINOSE-BINDING PROTEIN-RELATED"/>
    <property type="match status" value="1"/>
</dbReference>
<dbReference type="RefSeq" id="WP_345043246.1">
    <property type="nucleotide sequence ID" value="NZ_BAAAYL010000001.1"/>
</dbReference>
<dbReference type="SUPFAM" id="SSF53850">
    <property type="entry name" value="Periplasmic binding protein-like II"/>
    <property type="match status" value="1"/>
</dbReference>
<sequence length="423" mass="45516">MIKRRIALAAGVAALLVGCGTTATPATSGDTTIRVQVSGEPGETAGYSAIAKAYEQSHPGTKVQLVPVAEKSDHLTRLSTAFAGGNPPDVFLINYREYAQFAARGAIEPIGPRLAGLGVDTADYYEQPISAFTYDGQVQCMPQNLSSLVVYYNRTLFAKAGVQAPKPGWTFEQFKEAAIRLTGDGVHGLGMDPSIVRLAPFVWSNGGDIVDDPQHPTRLTLDTPAARQTLESLVQLVRDEGAGPDRTELAGQDLEARFASGKLAMYLGSRRDTPALREVQNLDWDVAALPVTRKPAGVLHSDAYCVARKSKHHDEAARFIAYATGKDGQQITSMSGRVVPSLREVANSSAFLDPVKKPANSQAFLDGLPHLKSLPVLATWPEIEDIAGEELARAFHDGAPLDDVIKRIDERTRPLFASSDSTR</sequence>
<evidence type="ECO:0000256" key="3">
    <source>
        <dbReference type="ARBA" id="ARBA00008520"/>
    </source>
</evidence>
<feature type="signal peptide" evidence="8">
    <location>
        <begin position="1"/>
        <end position="28"/>
    </location>
</feature>
<evidence type="ECO:0000256" key="8">
    <source>
        <dbReference type="SAM" id="SignalP"/>
    </source>
</evidence>
<evidence type="ECO:0000313" key="9">
    <source>
        <dbReference type="EMBL" id="GAA3378643.1"/>
    </source>
</evidence>
<dbReference type="InterPro" id="IPR006059">
    <property type="entry name" value="SBP"/>
</dbReference>
<evidence type="ECO:0000256" key="2">
    <source>
        <dbReference type="ARBA" id="ARBA00008056"/>
    </source>
</evidence>
<comment type="similarity">
    <text evidence="2">Belongs to the iron/ascorbate-dependent oxidoreductase family.</text>
</comment>
<dbReference type="Gene3D" id="3.40.190.10">
    <property type="entry name" value="Periplasmic binding protein-like II"/>
    <property type="match status" value="1"/>
</dbReference>
<dbReference type="CDD" id="cd13585">
    <property type="entry name" value="PBP2_TMBP_like"/>
    <property type="match status" value="1"/>
</dbReference>
<organism evidence="9 10">
    <name type="scientific">Streptomyces sannanensis</name>
    <dbReference type="NCBI Taxonomy" id="285536"/>
    <lineage>
        <taxon>Bacteria</taxon>
        <taxon>Bacillati</taxon>
        <taxon>Actinomycetota</taxon>
        <taxon>Actinomycetes</taxon>
        <taxon>Kitasatosporales</taxon>
        <taxon>Streptomycetaceae</taxon>
        <taxon>Streptomyces</taxon>
    </lineage>
</organism>
<evidence type="ECO:0000256" key="5">
    <source>
        <dbReference type="ARBA" id="ARBA00022729"/>
    </source>
</evidence>
<dbReference type="PROSITE" id="PS51257">
    <property type="entry name" value="PROKAR_LIPOPROTEIN"/>
    <property type="match status" value="1"/>
</dbReference>
<evidence type="ECO:0000313" key="10">
    <source>
        <dbReference type="Proteomes" id="UP001499990"/>
    </source>
</evidence>
<evidence type="ECO:0000256" key="6">
    <source>
        <dbReference type="ARBA" id="ARBA00023002"/>
    </source>
</evidence>
<keyword evidence="4" id="KW-0813">Transport</keyword>
<name>A0ABP6SKP7_9ACTN</name>
<keyword evidence="7" id="KW-0408">Iron</keyword>
<comment type="similarity">
    <text evidence="3">Belongs to the bacterial solute-binding protein 1 family.</text>
</comment>
<evidence type="ECO:0000256" key="4">
    <source>
        <dbReference type="ARBA" id="ARBA00022448"/>
    </source>
</evidence>
<dbReference type="InterPro" id="IPR002057">
    <property type="entry name" value="Isopenicillin-N_synth_CS"/>
</dbReference>
<gene>
    <name evidence="9" type="ORF">GCM10020367_58980</name>
</gene>